<accession>A0A9X7JLK8</accession>
<evidence type="ECO:0000313" key="1">
    <source>
        <dbReference type="EMBL" id="PSJ25926.1"/>
    </source>
</evidence>
<gene>
    <name evidence="1" type="ORF">B7P34_25590</name>
</gene>
<dbReference type="AlphaFoldDB" id="A0A9X7JLK8"/>
<name>A0A9X7JLK8_9ACTN</name>
<organism evidence="1 2">
    <name type="scientific">Streptosporangium nondiastaticum</name>
    <dbReference type="NCBI Taxonomy" id="35764"/>
    <lineage>
        <taxon>Bacteria</taxon>
        <taxon>Bacillati</taxon>
        <taxon>Actinomycetota</taxon>
        <taxon>Actinomycetes</taxon>
        <taxon>Streptosporangiales</taxon>
        <taxon>Streptosporangiaceae</taxon>
        <taxon>Streptosporangium</taxon>
    </lineage>
</organism>
<dbReference type="EMBL" id="PXWG01000095">
    <property type="protein sequence ID" value="PSJ25926.1"/>
    <property type="molecule type" value="Genomic_DNA"/>
</dbReference>
<protein>
    <submittedName>
        <fullName evidence="1">Uncharacterized protein</fullName>
    </submittedName>
</protein>
<keyword evidence="2" id="KW-1185">Reference proteome</keyword>
<reference evidence="1 2" key="1">
    <citation type="submission" date="2018-03" db="EMBL/GenBank/DDBJ databases">
        <title>Chitinolytic properties of Streptosporangium nondiastaticum TBG75A20.</title>
        <authorList>
            <person name="Gayathri V."/>
            <person name="Shiburaj S."/>
        </authorList>
    </citation>
    <scope>NUCLEOTIDE SEQUENCE [LARGE SCALE GENOMIC DNA]</scope>
    <source>
        <strain evidence="1 2">TBG75A20</strain>
    </source>
</reference>
<proteinExistence type="predicted"/>
<comment type="caution">
    <text evidence="1">The sequence shown here is derived from an EMBL/GenBank/DDBJ whole genome shotgun (WGS) entry which is preliminary data.</text>
</comment>
<evidence type="ECO:0000313" key="2">
    <source>
        <dbReference type="Proteomes" id="UP000242427"/>
    </source>
</evidence>
<sequence length="89" mass="9793">MDTAYSQAITRPQLRLLPPAGLCAKFSIIEPLALGGVVGSHDIRRSRGRCRASWFAAAQYWRAACDMMTQDSSGQPLLLRWARACLLDG</sequence>
<dbReference type="Proteomes" id="UP000242427">
    <property type="component" value="Unassembled WGS sequence"/>
</dbReference>